<feature type="signal peptide" evidence="9">
    <location>
        <begin position="1"/>
        <end position="31"/>
    </location>
</feature>
<keyword evidence="6 8" id="KW-1133">Transmembrane helix</keyword>
<reference evidence="10" key="1">
    <citation type="submission" date="2021-01" db="EMBL/GenBank/DDBJ databases">
        <title>A chromosome-scale assembly of European eel, Anguilla anguilla.</title>
        <authorList>
            <person name="Henkel C."/>
            <person name="Jong-Raadsen S.A."/>
            <person name="Dufour S."/>
            <person name="Weltzien F.-A."/>
            <person name="Palstra A.P."/>
            <person name="Pelster B."/>
            <person name="Spaink H.P."/>
            <person name="Van Den Thillart G.E."/>
            <person name="Jansen H."/>
            <person name="Zahm M."/>
            <person name="Klopp C."/>
            <person name="Cedric C."/>
            <person name="Louis A."/>
            <person name="Berthelot C."/>
            <person name="Parey E."/>
            <person name="Roest Crollius H."/>
            <person name="Montfort J."/>
            <person name="Robinson-Rechavi M."/>
            <person name="Bucao C."/>
            <person name="Bouchez O."/>
            <person name="Gislard M."/>
            <person name="Lluch J."/>
            <person name="Milhes M."/>
            <person name="Lampietro C."/>
            <person name="Lopez Roques C."/>
            <person name="Donnadieu C."/>
            <person name="Braasch I."/>
            <person name="Desvignes T."/>
            <person name="Postlethwait J."/>
            <person name="Bobe J."/>
            <person name="Guiguen Y."/>
            <person name="Dirks R."/>
        </authorList>
    </citation>
    <scope>NUCLEOTIDE SEQUENCE</scope>
    <source>
        <strain evidence="10">Tag_6206</strain>
        <tissue evidence="10">Liver</tissue>
    </source>
</reference>
<dbReference type="Pfam" id="PF10873">
    <property type="entry name" value="CYYR1"/>
    <property type="match status" value="1"/>
</dbReference>
<keyword evidence="11" id="KW-1185">Reference proteome</keyword>
<keyword evidence="5 9" id="KW-0732">Signal</keyword>
<dbReference type="EMBL" id="JAFIRN010000003">
    <property type="protein sequence ID" value="KAG5851586.1"/>
    <property type="molecule type" value="Genomic_DNA"/>
</dbReference>
<dbReference type="Proteomes" id="UP001044222">
    <property type="component" value="Unassembled WGS sequence"/>
</dbReference>
<comment type="similarity">
    <text evidence="2">Belongs to the CYYR1 family.</text>
</comment>
<dbReference type="InterPro" id="IPR022640">
    <property type="entry name" value="CYYR1"/>
</dbReference>
<evidence type="ECO:0000256" key="2">
    <source>
        <dbReference type="ARBA" id="ARBA00009401"/>
    </source>
</evidence>
<keyword evidence="4 8" id="KW-0812">Transmembrane</keyword>
<dbReference type="PANTHER" id="PTHR38490">
    <property type="entry name" value="CYSTEINE AND TYROSINE-RICH PROTEIN 1"/>
    <property type="match status" value="1"/>
</dbReference>
<comment type="caution">
    <text evidence="10">The sequence shown here is derived from an EMBL/GenBank/DDBJ whole genome shotgun (WGS) entry which is preliminary data.</text>
</comment>
<accession>A0A9D3MPD8</accession>
<proteinExistence type="inferred from homology"/>
<protein>
    <recommendedName>
        <fullName evidence="3">Cysteine and tyrosine-rich protein 1</fullName>
    </recommendedName>
</protein>
<evidence type="ECO:0000256" key="8">
    <source>
        <dbReference type="SAM" id="Phobius"/>
    </source>
</evidence>
<dbReference type="AlphaFoldDB" id="A0A9D3MPD8"/>
<name>A0A9D3MPD8_ANGAN</name>
<evidence type="ECO:0000256" key="9">
    <source>
        <dbReference type="SAM" id="SignalP"/>
    </source>
</evidence>
<evidence type="ECO:0000313" key="11">
    <source>
        <dbReference type="Proteomes" id="UP001044222"/>
    </source>
</evidence>
<comment type="subcellular location">
    <subcellularLocation>
        <location evidence="1">Membrane</location>
        <topology evidence="1">Single-pass type I membrane protein</topology>
    </subcellularLocation>
</comment>
<evidence type="ECO:0000256" key="4">
    <source>
        <dbReference type="ARBA" id="ARBA00022692"/>
    </source>
</evidence>
<evidence type="ECO:0000256" key="3">
    <source>
        <dbReference type="ARBA" id="ARBA00016494"/>
    </source>
</evidence>
<evidence type="ECO:0000256" key="1">
    <source>
        <dbReference type="ARBA" id="ARBA00004479"/>
    </source>
</evidence>
<gene>
    <name evidence="10" type="ORF">ANANG_G00053230</name>
</gene>
<feature type="chain" id="PRO_5038736591" description="Cysteine and tyrosine-rich protein 1" evidence="9">
    <location>
        <begin position="32"/>
        <end position="197"/>
    </location>
</feature>
<dbReference type="PANTHER" id="PTHR38490:SF1">
    <property type="entry name" value="CYSTEINE AND TYROSINE-RICH PROTEIN 1"/>
    <property type="match status" value="1"/>
</dbReference>
<organism evidence="10 11">
    <name type="scientific">Anguilla anguilla</name>
    <name type="common">European freshwater eel</name>
    <name type="synonym">Muraena anguilla</name>
    <dbReference type="NCBI Taxonomy" id="7936"/>
    <lineage>
        <taxon>Eukaryota</taxon>
        <taxon>Metazoa</taxon>
        <taxon>Chordata</taxon>
        <taxon>Craniata</taxon>
        <taxon>Vertebrata</taxon>
        <taxon>Euteleostomi</taxon>
        <taxon>Actinopterygii</taxon>
        <taxon>Neopterygii</taxon>
        <taxon>Teleostei</taxon>
        <taxon>Anguilliformes</taxon>
        <taxon>Anguillidae</taxon>
        <taxon>Anguilla</taxon>
    </lineage>
</organism>
<evidence type="ECO:0000256" key="5">
    <source>
        <dbReference type="ARBA" id="ARBA00022729"/>
    </source>
</evidence>
<keyword evidence="7 8" id="KW-0472">Membrane</keyword>
<feature type="transmembrane region" description="Helical" evidence="8">
    <location>
        <begin position="63"/>
        <end position="89"/>
    </location>
</feature>
<evidence type="ECO:0000313" key="10">
    <source>
        <dbReference type="EMBL" id="KAG5851586.1"/>
    </source>
</evidence>
<dbReference type="GO" id="GO:0016020">
    <property type="term" value="C:membrane"/>
    <property type="evidence" value="ECO:0007669"/>
    <property type="project" value="UniProtKB-SubCell"/>
</dbReference>
<evidence type="ECO:0000256" key="6">
    <source>
        <dbReference type="ARBA" id="ARBA00022989"/>
    </source>
</evidence>
<sequence>MDRPRTLGSKSGQTFLMDSLLICLFVGLGMADCEGCVEYCCDGAPPFCCSYYTYVGEVLSGTAISGMVFGVVFLMGAVAAMFLCVCVCVRNMRAYACRTSAPYPRDIQLLQPKASSPPGVLYLWDMCGLSVSWLDISETPVNSESAVVQRTPAQPSFSDLSYRSLDSRLLDLHCTSTLREKPADREALLNHSFVLGN</sequence>
<evidence type="ECO:0000256" key="7">
    <source>
        <dbReference type="ARBA" id="ARBA00023136"/>
    </source>
</evidence>